<feature type="non-terminal residue" evidence="2">
    <location>
        <position position="249"/>
    </location>
</feature>
<gene>
    <name evidence="2" type="ORF">THAOC_31891</name>
</gene>
<comment type="caution">
    <text evidence="2">The sequence shown here is derived from an EMBL/GenBank/DDBJ whole genome shotgun (WGS) entry which is preliminary data.</text>
</comment>
<evidence type="ECO:0000313" key="3">
    <source>
        <dbReference type="Proteomes" id="UP000266841"/>
    </source>
</evidence>
<name>K0R8C8_THAOC</name>
<feature type="region of interest" description="Disordered" evidence="1">
    <location>
        <begin position="192"/>
        <end position="249"/>
    </location>
</feature>
<sequence length="249" mass="25035">MVDGGADAAAGIDGPDLRTAQTDSIVGLAGVPSGETGSTSAGLNPYWTDAVGAFGDSTGGAVPPDFSVSTVLRGDGRGRGRGRSVPAPSSRVSLPVLLAGTDAGPRSETPASDMAAHNGVPSGYDSDRAAEERRRGDGMRSSRGILDSIRAALGKEDSIKAASGRDASGGAGGRRSRSADYRAAFGSAFRVVSPSSLAAGRRRTRGRPGAGEDPPAGPSEELDPAAYTTAGDPPGAEEDEADRPDREGR</sequence>
<evidence type="ECO:0000256" key="1">
    <source>
        <dbReference type="SAM" id="MobiDB-lite"/>
    </source>
</evidence>
<reference evidence="2 3" key="1">
    <citation type="journal article" date="2012" name="Genome Biol.">
        <title>Genome and low-iron response of an oceanic diatom adapted to chronic iron limitation.</title>
        <authorList>
            <person name="Lommer M."/>
            <person name="Specht M."/>
            <person name="Roy A.S."/>
            <person name="Kraemer L."/>
            <person name="Andreson R."/>
            <person name="Gutowska M.A."/>
            <person name="Wolf J."/>
            <person name="Bergner S.V."/>
            <person name="Schilhabel M.B."/>
            <person name="Klostermeier U.C."/>
            <person name="Beiko R.G."/>
            <person name="Rosenstiel P."/>
            <person name="Hippler M."/>
            <person name="Laroche J."/>
        </authorList>
    </citation>
    <scope>NUCLEOTIDE SEQUENCE [LARGE SCALE GENOMIC DNA]</scope>
    <source>
        <strain evidence="2 3">CCMP1005</strain>
    </source>
</reference>
<evidence type="ECO:0000313" key="2">
    <source>
        <dbReference type="EMBL" id="EJK49255.1"/>
    </source>
</evidence>
<dbReference type="AlphaFoldDB" id="K0R8C8"/>
<feature type="region of interest" description="Disordered" evidence="1">
    <location>
        <begin position="59"/>
        <end position="179"/>
    </location>
</feature>
<feature type="compositionally biased region" description="Low complexity" evidence="1">
    <location>
        <begin position="83"/>
        <end position="98"/>
    </location>
</feature>
<proteinExistence type="predicted"/>
<dbReference type="Proteomes" id="UP000266841">
    <property type="component" value="Unassembled WGS sequence"/>
</dbReference>
<keyword evidence="3" id="KW-1185">Reference proteome</keyword>
<organism evidence="2 3">
    <name type="scientific">Thalassiosira oceanica</name>
    <name type="common">Marine diatom</name>
    <dbReference type="NCBI Taxonomy" id="159749"/>
    <lineage>
        <taxon>Eukaryota</taxon>
        <taxon>Sar</taxon>
        <taxon>Stramenopiles</taxon>
        <taxon>Ochrophyta</taxon>
        <taxon>Bacillariophyta</taxon>
        <taxon>Coscinodiscophyceae</taxon>
        <taxon>Thalassiosirophycidae</taxon>
        <taxon>Thalassiosirales</taxon>
        <taxon>Thalassiosiraceae</taxon>
        <taxon>Thalassiosira</taxon>
    </lineage>
</organism>
<feature type="compositionally biased region" description="Basic and acidic residues" evidence="1">
    <location>
        <begin position="125"/>
        <end position="140"/>
    </location>
</feature>
<accession>K0R8C8</accession>
<dbReference type="EMBL" id="AGNL01044983">
    <property type="protein sequence ID" value="EJK49255.1"/>
    <property type="molecule type" value="Genomic_DNA"/>
</dbReference>
<protein>
    <submittedName>
        <fullName evidence="2">Uncharacterized protein</fullName>
    </submittedName>
</protein>